<organism evidence="2">
    <name type="scientific">Acidithiobacillus ferrivorans</name>
    <dbReference type="NCBI Taxonomy" id="160808"/>
    <lineage>
        <taxon>Bacteria</taxon>
        <taxon>Pseudomonadati</taxon>
        <taxon>Pseudomonadota</taxon>
        <taxon>Acidithiobacillia</taxon>
        <taxon>Acidithiobacillales</taxon>
        <taxon>Acidithiobacillaceae</taxon>
        <taxon>Acidithiobacillus</taxon>
    </lineage>
</organism>
<sequence>MGVTGNFALAARHPRISVLHVLYVFLLANTVLLLYAVLIRAFPVVAEQAIFAATNVFGVWRHTPARKQGA</sequence>
<keyword evidence="1" id="KW-1133">Transmembrane helix</keyword>
<evidence type="ECO:0000256" key="1">
    <source>
        <dbReference type="SAM" id="Phobius"/>
    </source>
</evidence>
<protein>
    <submittedName>
        <fullName evidence="2">Uncharacterized protein</fullName>
    </submittedName>
</protein>
<accession>A0A060UPR7</accession>
<keyword evidence="1" id="KW-0472">Membrane</keyword>
<evidence type="ECO:0000313" key="2">
    <source>
        <dbReference type="EMBL" id="CDQ10602.1"/>
    </source>
</evidence>
<comment type="caution">
    <text evidence="2">The sequence shown here is derived from an EMBL/GenBank/DDBJ whole genome shotgun (WGS) entry which is preliminary data.</text>
</comment>
<dbReference type="EMBL" id="CCCS020000035">
    <property type="protein sequence ID" value="CDQ10602.1"/>
    <property type="molecule type" value="Genomic_DNA"/>
</dbReference>
<reference evidence="2" key="2">
    <citation type="submission" date="2014-07" db="EMBL/GenBank/DDBJ databases">
        <title>Initial genome analysis of the psychrotolerant acidophile Acidithiobacillus ferrivorans CF27: insights into iron and sulfur oxidation pathways and into biofilm formation.</title>
        <authorList>
            <person name="Talla E."/>
            <person name="Hedrich S."/>
            <person name="Mangenot S."/>
            <person name="Ji B."/>
            <person name="Johnson D.B."/>
            <person name="Barbe V."/>
            <person name="Bonnefoy V."/>
        </authorList>
    </citation>
    <scope>NUCLEOTIDE SEQUENCE [LARGE SCALE GENOMIC DNA]</scope>
    <source>
        <strain evidence="2">CF27</strain>
    </source>
</reference>
<proteinExistence type="predicted"/>
<keyword evidence="1" id="KW-0812">Transmembrane</keyword>
<feature type="transmembrane region" description="Helical" evidence="1">
    <location>
        <begin position="20"/>
        <end position="38"/>
    </location>
</feature>
<reference evidence="2" key="1">
    <citation type="submission" date="2014-03" db="EMBL/GenBank/DDBJ databases">
        <authorList>
            <person name="Genoscope - CEA"/>
        </authorList>
    </citation>
    <scope>NUCLEOTIDE SEQUENCE [LARGE SCALE GENOMIC DNA]</scope>
    <source>
        <strain evidence="2">CF27</strain>
    </source>
</reference>
<gene>
    <name evidence="2" type="ORF">AFERRI_400383</name>
</gene>
<name>A0A060UPR7_9PROT</name>
<dbReference type="AlphaFoldDB" id="A0A060UPR7"/>